<evidence type="ECO:0000313" key="1">
    <source>
        <dbReference type="EMBL" id="KFG44167.1"/>
    </source>
</evidence>
<dbReference type="VEuPathDB" id="ToxoDB:TGDOM2_312460"/>
<gene>
    <name evidence="1" type="ORF">TGDOM2_312460</name>
</gene>
<accession>A0A086KIE9</accession>
<dbReference type="Gene3D" id="1.25.40.10">
    <property type="entry name" value="Tetratricopeptide repeat domain"/>
    <property type="match status" value="1"/>
</dbReference>
<dbReference type="OrthoDB" id="674604at2759"/>
<comment type="caution">
    <text evidence="1">The sequence shown here is derived from an EMBL/GenBank/DDBJ whole genome shotgun (WGS) entry which is preliminary data.</text>
</comment>
<proteinExistence type="predicted"/>
<dbReference type="AlphaFoldDB" id="A0A086KIE9"/>
<dbReference type="PANTHER" id="PTHR46533:SF1">
    <property type="entry name" value="ZINC FINGER MYND DOMAIN-CONTAINING PROTEIN 12"/>
    <property type="match status" value="1"/>
</dbReference>
<evidence type="ECO:0000313" key="2">
    <source>
        <dbReference type="Proteomes" id="UP000028837"/>
    </source>
</evidence>
<dbReference type="PANTHER" id="PTHR46533">
    <property type="entry name" value="ZINC FINGER MYND DOMAIN-CONTAINING PROTEIN 12"/>
    <property type="match status" value="1"/>
</dbReference>
<sequence>MSAVKIQRLALPKGVSLKCEICSEPVAFRCSECPTYYCTREHFETDWYGVLHEIHQDVAELREVSKNVGTEKDRQQREKELISIRRKILEISRATAQKFVVQGQYVLAIAGALQALKMSEALYGTDSMEVVSSQLLLAEVHLGLQRLQSAEELLTLVRSTLVQSTTTVIYHHKCSAIACEANRVP</sequence>
<name>A0A086KIE9_TOXGO</name>
<dbReference type="InterPro" id="IPR053248">
    <property type="entry name" value="Zinc_finger_MYND_domain"/>
</dbReference>
<reference evidence="1 2" key="1">
    <citation type="submission" date="2014-02" db="EMBL/GenBank/DDBJ databases">
        <authorList>
            <person name="Sibley D."/>
            <person name="Venepally P."/>
            <person name="Karamycheva S."/>
            <person name="Hadjithomas M."/>
            <person name="Khan A."/>
            <person name="Brunk B."/>
            <person name="Roos D."/>
            <person name="Caler E."/>
            <person name="Lorenzi H."/>
        </authorList>
    </citation>
    <scope>NUCLEOTIDE SEQUENCE [LARGE SCALE GENOMIC DNA]</scope>
    <source>
        <strain evidence="1 2">GAB2-2007-GAL-DOM2</strain>
    </source>
</reference>
<dbReference type="Proteomes" id="UP000028837">
    <property type="component" value="Unassembled WGS sequence"/>
</dbReference>
<protein>
    <submittedName>
        <fullName evidence="1">Zinc finger, MYND-type containing 12 family protein</fullName>
    </submittedName>
</protein>
<organism evidence="1 2">
    <name type="scientific">Toxoplasma gondii GAB2-2007-GAL-DOM2</name>
    <dbReference type="NCBI Taxonomy" id="1130820"/>
    <lineage>
        <taxon>Eukaryota</taxon>
        <taxon>Sar</taxon>
        <taxon>Alveolata</taxon>
        <taxon>Apicomplexa</taxon>
        <taxon>Conoidasida</taxon>
        <taxon>Coccidia</taxon>
        <taxon>Eucoccidiorida</taxon>
        <taxon>Eimeriorina</taxon>
        <taxon>Sarcocystidae</taxon>
        <taxon>Toxoplasma</taxon>
    </lineage>
</organism>
<dbReference type="EMBL" id="AHZU02000452">
    <property type="protein sequence ID" value="KFG44167.1"/>
    <property type="molecule type" value="Genomic_DNA"/>
</dbReference>
<dbReference type="InterPro" id="IPR011990">
    <property type="entry name" value="TPR-like_helical_dom_sf"/>
</dbReference>